<proteinExistence type="predicted"/>
<evidence type="ECO:0000313" key="2">
    <source>
        <dbReference type="EMBL" id="GEN84593.1"/>
    </source>
</evidence>
<dbReference type="PANTHER" id="PTHR43630:SF2">
    <property type="entry name" value="GLYCOSYLTRANSFERASE"/>
    <property type="match status" value="1"/>
</dbReference>
<evidence type="ECO:0000259" key="1">
    <source>
        <dbReference type="Pfam" id="PF00535"/>
    </source>
</evidence>
<dbReference type="Pfam" id="PF00535">
    <property type="entry name" value="Glycos_transf_2"/>
    <property type="match status" value="1"/>
</dbReference>
<dbReference type="PANTHER" id="PTHR43630">
    <property type="entry name" value="POLY-BETA-1,6-N-ACETYL-D-GLUCOSAMINE SYNTHASE"/>
    <property type="match status" value="1"/>
</dbReference>
<dbReference type="Gene3D" id="3.90.550.10">
    <property type="entry name" value="Spore Coat Polysaccharide Biosynthesis Protein SpsA, Chain A"/>
    <property type="match status" value="1"/>
</dbReference>
<feature type="domain" description="Glycosyltransferase 2-like" evidence="1">
    <location>
        <begin position="9"/>
        <end position="109"/>
    </location>
</feature>
<name>A0A511ZB13_9BACL</name>
<dbReference type="InterPro" id="IPR001173">
    <property type="entry name" value="Glyco_trans_2-like"/>
</dbReference>
<organism evidence="2 3">
    <name type="scientific">Sporosarcina luteola</name>
    <dbReference type="NCBI Taxonomy" id="582850"/>
    <lineage>
        <taxon>Bacteria</taxon>
        <taxon>Bacillati</taxon>
        <taxon>Bacillota</taxon>
        <taxon>Bacilli</taxon>
        <taxon>Bacillales</taxon>
        <taxon>Caryophanaceae</taxon>
        <taxon>Sporosarcina</taxon>
    </lineage>
</organism>
<comment type="caution">
    <text evidence="2">The sequence shown here is derived from an EMBL/GenBank/DDBJ whole genome shotgun (WGS) entry which is preliminary data.</text>
</comment>
<evidence type="ECO:0000313" key="3">
    <source>
        <dbReference type="Proteomes" id="UP000321901"/>
    </source>
</evidence>
<dbReference type="Gene3D" id="1.25.40.10">
    <property type="entry name" value="Tetratricopeptide repeat domain"/>
    <property type="match status" value="1"/>
</dbReference>
<dbReference type="AlphaFoldDB" id="A0A511ZB13"/>
<dbReference type="SUPFAM" id="SSF48452">
    <property type="entry name" value="TPR-like"/>
    <property type="match status" value="1"/>
</dbReference>
<dbReference type="GO" id="GO:0016740">
    <property type="term" value="F:transferase activity"/>
    <property type="evidence" value="ECO:0007669"/>
    <property type="project" value="UniProtKB-KW"/>
</dbReference>
<dbReference type="SUPFAM" id="SSF53448">
    <property type="entry name" value="Nucleotide-diphospho-sugar transferases"/>
    <property type="match status" value="1"/>
</dbReference>
<reference evidence="2 3" key="1">
    <citation type="submission" date="2019-07" db="EMBL/GenBank/DDBJ databases">
        <title>Whole genome shotgun sequence of Sporosarcina luteola NBRC 105378.</title>
        <authorList>
            <person name="Hosoyama A."/>
            <person name="Uohara A."/>
            <person name="Ohji S."/>
            <person name="Ichikawa N."/>
        </authorList>
    </citation>
    <scope>NUCLEOTIDE SEQUENCE [LARGE SCALE GENOMIC DNA]</scope>
    <source>
        <strain evidence="2 3">NBRC 105378</strain>
    </source>
</reference>
<dbReference type="InterPro" id="IPR029044">
    <property type="entry name" value="Nucleotide-diphossugar_trans"/>
</dbReference>
<keyword evidence="2" id="KW-0808">Transferase</keyword>
<sequence length="359" mass="42360">MLRKHQEISLCMIVRDEEEVLERCLRSVREVVDEIIIVDTGSVDGTREIAVKFADKVLDFKWVNDFAAARNFSFAQATKDYIMWLDADDVLQETDKDTFRKLKEELDGEVNRVTMPYHLGEDSNGNVTYSLKRNRIVRREAGFKWIGKVHEYLDVFGEAIESDVAITHKKEKSYTTRNLEIYMSMQENGEPFSLRDTIYFANELMYNDRKEEAVYYFEQFLLMDGGWVEDSIMACLHLSRCYKDRDNSKVLQYLFKTFEYDKPRAEACSEIGRYFIEHGEMQLAVFWLEMIIGLEKPDTMGSINEAVWSWMPHIDLCYCYDQLGQWEKAYEHHVKALSIVPDHPSVLFNEKYFKTRINQ</sequence>
<dbReference type="EMBL" id="BJYL01000040">
    <property type="protein sequence ID" value="GEN84593.1"/>
    <property type="molecule type" value="Genomic_DNA"/>
</dbReference>
<accession>A0A511ZB13</accession>
<gene>
    <name evidence="2" type="ORF">SLU01_29050</name>
</gene>
<dbReference type="CDD" id="cd02511">
    <property type="entry name" value="Beta4Glucosyltransferase"/>
    <property type="match status" value="1"/>
</dbReference>
<protein>
    <submittedName>
        <fullName evidence="2">Beta 1,4 glucosyltransferase</fullName>
    </submittedName>
</protein>
<dbReference type="InterPro" id="IPR011990">
    <property type="entry name" value="TPR-like_helical_dom_sf"/>
</dbReference>
<keyword evidence="3" id="KW-1185">Reference proteome</keyword>
<dbReference type="RefSeq" id="WP_147059584.1">
    <property type="nucleotide sequence ID" value="NZ_BJYL01000040.1"/>
</dbReference>
<dbReference type="Proteomes" id="UP000321901">
    <property type="component" value="Unassembled WGS sequence"/>
</dbReference>
<dbReference type="OrthoDB" id="9815923at2"/>